<reference evidence="1 2" key="2">
    <citation type="submission" date="2017-10" db="EMBL/GenBank/DDBJ databases">
        <title>Extensive intraspecific genome diversity in a model arbuscular mycorrhizal fungus.</title>
        <authorList>
            <person name="Chen E.C.H."/>
            <person name="Morin E."/>
            <person name="Baudet D."/>
            <person name="Noel J."/>
            <person name="Ndikumana S."/>
            <person name="Charron P."/>
            <person name="St-Onge C."/>
            <person name="Giorgi J."/>
            <person name="Grigoriev I.V."/>
            <person name="Roux C."/>
            <person name="Martin F.M."/>
            <person name="Corradi N."/>
        </authorList>
    </citation>
    <scope>NUCLEOTIDE SEQUENCE [LARGE SCALE GENOMIC DNA]</scope>
    <source>
        <strain evidence="1 2">C2</strain>
    </source>
</reference>
<name>A0A2N1MCL5_9GLOM</name>
<dbReference type="EMBL" id="LLXL01003071">
    <property type="protein sequence ID" value="PKK59381.1"/>
    <property type="molecule type" value="Genomic_DNA"/>
</dbReference>
<organism evidence="1 2">
    <name type="scientific">Rhizophagus irregularis</name>
    <dbReference type="NCBI Taxonomy" id="588596"/>
    <lineage>
        <taxon>Eukaryota</taxon>
        <taxon>Fungi</taxon>
        <taxon>Fungi incertae sedis</taxon>
        <taxon>Mucoromycota</taxon>
        <taxon>Glomeromycotina</taxon>
        <taxon>Glomeromycetes</taxon>
        <taxon>Glomerales</taxon>
        <taxon>Glomeraceae</taxon>
        <taxon>Rhizophagus</taxon>
    </lineage>
</organism>
<dbReference type="Proteomes" id="UP000233469">
    <property type="component" value="Unassembled WGS sequence"/>
</dbReference>
<dbReference type="AlphaFoldDB" id="A0A2N1MCL5"/>
<proteinExistence type="predicted"/>
<evidence type="ECO:0000313" key="1">
    <source>
        <dbReference type="EMBL" id="PKK59381.1"/>
    </source>
</evidence>
<reference evidence="1 2" key="1">
    <citation type="submission" date="2016-04" db="EMBL/GenBank/DDBJ databases">
        <title>Genome analyses suggest a sexual origin of heterokaryosis in a supposedly ancient asexual fungus.</title>
        <authorList>
            <person name="Ropars J."/>
            <person name="Sedzielewska K."/>
            <person name="Noel J."/>
            <person name="Charron P."/>
            <person name="Farinelli L."/>
            <person name="Marton T."/>
            <person name="Kruger M."/>
            <person name="Pelin A."/>
            <person name="Brachmann A."/>
            <person name="Corradi N."/>
        </authorList>
    </citation>
    <scope>NUCLEOTIDE SEQUENCE [LARGE SCALE GENOMIC DNA]</scope>
    <source>
        <strain evidence="1 2">C2</strain>
    </source>
</reference>
<accession>A0A2N1MCL5</accession>
<sequence length="181" mass="20903">MDKAQLLIEKFGDAANPANFTSQAQATNIKPTTLSLIFSIALYISFRSWETLRPNNGLDRSSENEPDEDEDDLILGLQSPNPVVDTSPILPDVKITPADQTFTNYWMTDLEGIPVRWFLQFGLYEKENNEKSFREYDDGYFVGKPQISKRRKKLVAYFENSVEELDHSEEGKEIPKEWCKW</sequence>
<gene>
    <name evidence="1" type="ORF">RhiirC2_794911</name>
</gene>
<evidence type="ECO:0000313" key="2">
    <source>
        <dbReference type="Proteomes" id="UP000233469"/>
    </source>
</evidence>
<protein>
    <submittedName>
        <fullName evidence="1">Uncharacterized protein</fullName>
    </submittedName>
</protein>
<comment type="caution">
    <text evidence="1">The sequence shown here is derived from an EMBL/GenBank/DDBJ whole genome shotgun (WGS) entry which is preliminary data.</text>
</comment>